<keyword evidence="5" id="KW-0130">Cell adhesion</keyword>
<dbReference type="SUPFAM" id="SSF48726">
    <property type="entry name" value="Immunoglobulin"/>
    <property type="match status" value="2"/>
</dbReference>
<dbReference type="GeneID" id="690492"/>
<dbReference type="OMA" id="TQHIVWY"/>
<evidence type="ECO:0000256" key="2">
    <source>
        <dbReference type="ARBA" id="ARBA00022692"/>
    </source>
</evidence>
<dbReference type="FunFam" id="2.60.40.10:FF:000829">
    <property type="entry name" value="Sialic acid-binding Ig-like lectin 8"/>
    <property type="match status" value="1"/>
</dbReference>
<evidence type="ECO:0000313" key="16">
    <source>
        <dbReference type="RGD" id="1596020"/>
    </source>
</evidence>
<keyword evidence="2 12" id="KW-0812">Transmembrane</keyword>
<dbReference type="PANTHER" id="PTHR12035:SF136">
    <property type="entry name" value="MYELOID CELL SURFACE ANTIGEN CD33"/>
    <property type="match status" value="1"/>
</dbReference>
<evidence type="ECO:0000259" key="14">
    <source>
        <dbReference type="PROSITE" id="PS50835"/>
    </source>
</evidence>
<dbReference type="InterPro" id="IPR007110">
    <property type="entry name" value="Ig-like_dom"/>
</dbReference>
<proteinExistence type="inferred from homology"/>
<evidence type="ECO:0000256" key="5">
    <source>
        <dbReference type="ARBA" id="ARBA00022889"/>
    </source>
</evidence>
<keyword evidence="8" id="KW-1015">Disulfide bond</keyword>
<dbReference type="RefSeq" id="NP_001419553.1">
    <property type="nucleotide sequence ID" value="NM_001432624.1"/>
</dbReference>
<dbReference type="FunFam" id="2.60.40.10:FF:000912">
    <property type="entry name" value="Myeloid cell surface antigen CD33"/>
    <property type="match status" value="1"/>
</dbReference>
<keyword evidence="4" id="KW-0430">Lectin</keyword>
<feature type="signal peptide" evidence="13">
    <location>
        <begin position="1"/>
        <end position="18"/>
    </location>
</feature>
<dbReference type="GO" id="GO:0007155">
    <property type="term" value="P:cell adhesion"/>
    <property type="evidence" value="ECO:0007669"/>
    <property type="project" value="UniProtKB-KW"/>
</dbReference>
<dbReference type="RefSeq" id="NP_001419554.1">
    <property type="nucleotide sequence ID" value="NM_001432625.1"/>
</dbReference>
<keyword evidence="3 13" id="KW-0732">Signal</keyword>
<comment type="subcellular location">
    <subcellularLocation>
        <location evidence="1">Membrane</location>
        <topology evidence="1">Single-pass type I membrane protein</topology>
    </subcellularLocation>
</comment>
<keyword evidence="9" id="KW-0325">Glycoprotein</keyword>
<feature type="transmembrane region" description="Helical" evidence="12">
    <location>
        <begin position="249"/>
        <end position="268"/>
    </location>
</feature>
<dbReference type="RGD" id="1596020">
    <property type="gene designation" value="Cd33"/>
</dbReference>
<dbReference type="Pfam" id="PF07686">
    <property type="entry name" value="V-set"/>
    <property type="match status" value="1"/>
</dbReference>
<dbReference type="SMART" id="SM00409">
    <property type="entry name" value="IG"/>
    <property type="match status" value="2"/>
</dbReference>
<evidence type="ECO:0000256" key="12">
    <source>
        <dbReference type="SAM" id="Phobius"/>
    </source>
</evidence>
<reference evidence="15" key="1">
    <citation type="journal article" date="2005" name="Genome Res.">
        <title>Gene and alternative splicing annotation with AIR.</title>
        <authorList>
            <person name="Florea L."/>
            <person name="Di Francesco V."/>
            <person name="Miller J."/>
            <person name="Turner R."/>
            <person name="Yao A."/>
            <person name="Harris M."/>
            <person name="Walenz B."/>
            <person name="Mobarry C."/>
            <person name="Merkulov G.V."/>
            <person name="Charlab R."/>
            <person name="Dew I."/>
            <person name="Deng Z."/>
            <person name="Istrail S."/>
            <person name="Li P."/>
            <person name="Sutton G."/>
        </authorList>
    </citation>
    <scope>NUCLEOTIDE SEQUENCE</scope>
    <source>
        <strain evidence="15">BN</strain>
    </source>
</reference>
<dbReference type="GO" id="GO:0048029">
    <property type="term" value="F:monosaccharide binding"/>
    <property type="evidence" value="ECO:0007669"/>
    <property type="project" value="UniProtKB-ARBA"/>
</dbReference>
<dbReference type="Proteomes" id="UP000234681">
    <property type="component" value="Chromosome 1"/>
</dbReference>
<evidence type="ECO:0000256" key="6">
    <source>
        <dbReference type="ARBA" id="ARBA00022989"/>
    </source>
</evidence>
<dbReference type="Pfam" id="PF00047">
    <property type="entry name" value="ig"/>
    <property type="match status" value="1"/>
</dbReference>
<evidence type="ECO:0000256" key="4">
    <source>
        <dbReference type="ARBA" id="ARBA00022734"/>
    </source>
</evidence>
<evidence type="ECO:0000256" key="11">
    <source>
        <dbReference type="ARBA" id="ARBA00038361"/>
    </source>
</evidence>
<dbReference type="CTD" id="945"/>
<evidence type="ECO:0000256" key="9">
    <source>
        <dbReference type="ARBA" id="ARBA00023180"/>
    </source>
</evidence>
<keyword evidence="7 12" id="KW-0472">Membrane</keyword>
<feature type="domain" description="Ig-like" evidence="14">
    <location>
        <begin position="145"/>
        <end position="228"/>
    </location>
</feature>
<sequence>MLWIVLLLLLCTDSLVQDLEFQLVAPKSVTVEEALCVHVPCSVSYPSIRPTFGPVTGYWLLKGTSLHEDSPVATNDPRQLVQKATQGRFQLLGDPQKHDCSLLIRDAQKNDTGVYFFRVVREPFVRYSYRANQLLLHVTPLSRTPDIIIPETLRAGHPSNLSCSVPWACEQGTPPTFSWMSDALTSLSSRTTNSSVLTLTPRPQDHGTKLTCLVTFSGAGVTVERTIRLNVTWKSDQMRQVVLVAVGEAAVKLLILGLCLTLLSVVICRRKATKLSVHMNCENPYQGSPAGLQGAQPC</sequence>
<dbReference type="EMBL" id="CH473979">
    <property type="protein sequence ID" value="EDM07550.1"/>
    <property type="molecule type" value="Genomic_DNA"/>
</dbReference>
<dbReference type="OrthoDB" id="5843397at2759"/>
<reference evidence="15" key="2">
    <citation type="submission" date="2005-09" db="EMBL/GenBank/DDBJ databases">
        <authorList>
            <person name="Mural R.J."/>
            <person name="Li P.W."/>
            <person name="Adams M.D."/>
            <person name="Amanatides P.G."/>
            <person name="Baden-Tillson H."/>
            <person name="Barnstead M."/>
            <person name="Chin S.H."/>
            <person name="Dew I."/>
            <person name="Evans C.A."/>
            <person name="Ferriera S."/>
            <person name="Flanigan M."/>
            <person name="Fosler C."/>
            <person name="Glodek A."/>
            <person name="Gu Z."/>
            <person name="Holt R.A."/>
            <person name="Jennings D."/>
            <person name="Kraft C.L."/>
            <person name="Lu F."/>
            <person name="Nguyen T."/>
            <person name="Nusskern D.R."/>
            <person name="Pfannkoch C.M."/>
            <person name="Sitter C."/>
            <person name="Sutton G.G."/>
            <person name="Venter J.C."/>
            <person name="Wang Z."/>
            <person name="Woodage T."/>
            <person name="Zheng X.H."/>
            <person name="Zhong F."/>
        </authorList>
    </citation>
    <scope>NUCLEOTIDE SEQUENCE</scope>
    <source>
        <strain evidence="15">BN</strain>
    </source>
</reference>
<dbReference type="GO" id="GO:0033691">
    <property type="term" value="F:sialic acid binding"/>
    <property type="evidence" value="ECO:0007669"/>
    <property type="project" value="UniProtKB-ARBA"/>
</dbReference>
<dbReference type="AlphaFoldDB" id="A6JAI4"/>
<evidence type="ECO:0000313" key="15">
    <source>
        <dbReference type="EMBL" id="EDM07550.1"/>
    </source>
</evidence>
<feature type="chain" id="PRO_5039937289" evidence="13">
    <location>
        <begin position="19"/>
        <end position="298"/>
    </location>
</feature>
<dbReference type="InterPro" id="IPR051036">
    <property type="entry name" value="SIGLEC"/>
</dbReference>
<dbReference type="GO" id="GO:0016020">
    <property type="term" value="C:membrane"/>
    <property type="evidence" value="ECO:0007669"/>
    <property type="project" value="UniProtKB-SubCell"/>
</dbReference>
<evidence type="ECO:0000256" key="1">
    <source>
        <dbReference type="ARBA" id="ARBA00004479"/>
    </source>
</evidence>
<dbReference type="PROSITE" id="PS50835">
    <property type="entry name" value="IG_LIKE"/>
    <property type="match status" value="1"/>
</dbReference>
<gene>
    <name evidence="16" type="primary">Cd33</name>
    <name evidence="15" type="ORF">rCG_54544</name>
</gene>
<dbReference type="AGR" id="RGD:1596020"/>
<evidence type="ECO:0000256" key="7">
    <source>
        <dbReference type="ARBA" id="ARBA00023136"/>
    </source>
</evidence>
<accession>A6JAI4</accession>
<evidence type="ECO:0000256" key="8">
    <source>
        <dbReference type="ARBA" id="ARBA00023157"/>
    </source>
</evidence>
<keyword evidence="10" id="KW-0393">Immunoglobulin domain</keyword>
<comment type="similarity">
    <text evidence="11">Belongs to the immunoglobulin superfamily. SIGLEC (sialic acid binding Ig-like lectin) family.</text>
</comment>
<dbReference type="InterPro" id="IPR013783">
    <property type="entry name" value="Ig-like_fold"/>
</dbReference>
<dbReference type="InterPro" id="IPR013151">
    <property type="entry name" value="Immunoglobulin_dom"/>
</dbReference>
<dbReference type="PANTHER" id="PTHR12035">
    <property type="entry name" value="SIALIC ACID BINDING IMMUNOGLOBULIN-LIKE LECTIN"/>
    <property type="match status" value="1"/>
</dbReference>
<keyword evidence="6 12" id="KW-1133">Transmembrane helix</keyword>
<dbReference type="GO" id="GO:0050728">
    <property type="term" value="P:negative regulation of inflammatory response"/>
    <property type="evidence" value="ECO:0007669"/>
    <property type="project" value="UniProtKB-ARBA"/>
</dbReference>
<dbReference type="Gene3D" id="2.60.40.10">
    <property type="entry name" value="Immunoglobulins"/>
    <property type="match status" value="2"/>
</dbReference>
<evidence type="ECO:0000256" key="13">
    <source>
        <dbReference type="SAM" id="SignalP"/>
    </source>
</evidence>
<evidence type="ECO:0000256" key="10">
    <source>
        <dbReference type="ARBA" id="ARBA00023319"/>
    </source>
</evidence>
<dbReference type="InterPro" id="IPR013106">
    <property type="entry name" value="Ig_V-set"/>
</dbReference>
<dbReference type="InterPro" id="IPR036179">
    <property type="entry name" value="Ig-like_dom_sf"/>
</dbReference>
<dbReference type="InterPro" id="IPR003599">
    <property type="entry name" value="Ig_sub"/>
</dbReference>
<organism evidence="15">
    <name type="scientific">Rattus norvegicus</name>
    <name type="common">Rat</name>
    <dbReference type="NCBI Taxonomy" id="10116"/>
    <lineage>
        <taxon>Eukaryota</taxon>
        <taxon>Metazoa</taxon>
        <taxon>Chordata</taxon>
        <taxon>Craniata</taxon>
        <taxon>Vertebrata</taxon>
        <taxon>Euteleostomi</taxon>
        <taxon>Mammalia</taxon>
        <taxon>Eutheria</taxon>
        <taxon>Euarchontoglires</taxon>
        <taxon>Glires</taxon>
        <taxon>Rodentia</taxon>
        <taxon>Myomorpha</taxon>
        <taxon>Muroidea</taxon>
        <taxon>Muridae</taxon>
        <taxon>Murinae</taxon>
        <taxon>Rattus</taxon>
    </lineage>
</organism>
<protein>
    <submittedName>
        <fullName evidence="15">RCG54544</fullName>
    </submittedName>
</protein>
<evidence type="ECO:0000256" key="3">
    <source>
        <dbReference type="ARBA" id="ARBA00022729"/>
    </source>
</evidence>
<name>A6JAI4_RAT</name>
<dbReference type="KEGG" id="rno:690492"/>